<dbReference type="SUPFAM" id="SSF48452">
    <property type="entry name" value="TPR-like"/>
    <property type="match status" value="1"/>
</dbReference>
<dbReference type="Gene3D" id="1.25.40.10">
    <property type="entry name" value="Tetratricopeptide repeat domain"/>
    <property type="match status" value="1"/>
</dbReference>
<sequence>MEPLQRAAAIQRRIGDHSREAMALDCTGETYRELGQSQEGVKFHLQAARQHRELSDRWQFAVALDNLATALTEAERPAEARRHWEEASTLLDDFPDTRATTLRERVNDPRENRH</sequence>
<keyword evidence="3" id="KW-1185">Reference proteome</keyword>
<accession>A0ABP7FXH4</accession>
<proteinExistence type="predicted"/>
<evidence type="ECO:0000256" key="1">
    <source>
        <dbReference type="SAM" id="MobiDB-lite"/>
    </source>
</evidence>
<evidence type="ECO:0000313" key="2">
    <source>
        <dbReference type="EMBL" id="GAA3746764.1"/>
    </source>
</evidence>
<evidence type="ECO:0000313" key="3">
    <source>
        <dbReference type="Proteomes" id="UP001500908"/>
    </source>
</evidence>
<comment type="caution">
    <text evidence="2">The sequence shown here is derived from an EMBL/GenBank/DDBJ whole genome shotgun (WGS) entry which is preliminary data.</text>
</comment>
<organism evidence="2 3">
    <name type="scientific">Salinactinospora qingdaonensis</name>
    <dbReference type="NCBI Taxonomy" id="702744"/>
    <lineage>
        <taxon>Bacteria</taxon>
        <taxon>Bacillati</taxon>
        <taxon>Actinomycetota</taxon>
        <taxon>Actinomycetes</taxon>
        <taxon>Streptosporangiales</taxon>
        <taxon>Nocardiopsidaceae</taxon>
        <taxon>Salinactinospora</taxon>
    </lineage>
</organism>
<reference evidence="3" key="1">
    <citation type="journal article" date="2019" name="Int. J. Syst. Evol. Microbiol.">
        <title>The Global Catalogue of Microorganisms (GCM) 10K type strain sequencing project: providing services to taxonomists for standard genome sequencing and annotation.</title>
        <authorList>
            <consortium name="The Broad Institute Genomics Platform"/>
            <consortium name="The Broad Institute Genome Sequencing Center for Infectious Disease"/>
            <person name="Wu L."/>
            <person name="Ma J."/>
        </authorList>
    </citation>
    <scope>NUCLEOTIDE SEQUENCE [LARGE SCALE GENOMIC DNA]</scope>
    <source>
        <strain evidence="3">JCM 17137</strain>
    </source>
</reference>
<feature type="compositionally biased region" description="Basic and acidic residues" evidence="1">
    <location>
        <begin position="101"/>
        <end position="114"/>
    </location>
</feature>
<evidence type="ECO:0008006" key="4">
    <source>
        <dbReference type="Google" id="ProtNLM"/>
    </source>
</evidence>
<protein>
    <recommendedName>
        <fullName evidence="4">Tetratricopeptide repeat-containing protein</fullName>
    </recommendedName>
</protein>
<gene>
    <name evidence="2" type="ORF">GCM10022402_27850</name>
</gene>
<dbReference type="Proteomes" id="UP001500908">
    <property type="component" value="Unassembled WGS sequence"/>
</dbReference>
<dbReference type="RefSeq" id="WP_344971745.1">
    <property type="nucleotide sequence ID" value="NZ_BAABDD010000011.1"/>
</dbReference>
<name>A0ABP7FXH4_9ACTN</name>
<feature type="region of interest" description="Disordered" evidence="1">
    <location>
        <begin position="78"/>
        <end position="114"/>
    </location>
</feature>
<dbReference type="InterPro" id="IPR011990">
    <property type="entry name" value="TPR-like_helical_dom_sf"/>
</dbReference>
<dbReference type="EMBL" id="BAABDD010000011">
    <property type="protein sequence ID" value="GAA3746764.1"/>
    <property type="molecule type" value="Genomic_DNA"/>
</dbReference>